<keyword evidence="1" id="KW-0812">Transmembrane</keyword>
<dbReference type="EMBL" id="JAWDIS010000002">
    <property type="protein sequence ID" value="MDU0367655.1"/>
    <property type="molecule type" value="Genomic_DNA"/>
</dbReference>
<comment type="caution">
    <text evidence="3">The sequence shown here is derived from an EMBL/GenBank/DDBJ whole genome shotgun (WGS) entry which is preliminary data.</text>
</comment>
<protein>
    <submittedName>
        <fullName evidence="3">TadE family type IV pilus minor pilin</fullName>
    </submittedName>
</protein>
<feature type="transmembrane region" description="Helical" evidence="1">
    <location>
        <begin position="20"/>
        <end position="44"/>
    </location>
</feature>
<keyword evidence="1" id="KW-0472">Membrane</keyword>
<dbReference type="InterPro" id="IPR049790">
    <property type="entry name" value="Rv3655c/TadE"/>
</dbReference>
<dbReference type="NCBIfam" id="NF041390">
    <property type="entry name" value="TadE_Rv3655c"/>
    <property type="match status" value="1"/>
</dbReference>
<feature type="domain" description="TadE-like" evidence="2">
    <location>
        <begin position="20"/>
        <end position="62"/>
    </location>
</feature>
<dbReference type="Pfam" id="PF07811">
    <property type="entry name" value="TadE"/>
    <property type="match status" value="1"/>
</dbReference>
<dbReference type="Proteomes" id="UP001263371">
    <property type="component" value="Unassembled WGS sequence"/>
</dbReference>
<evidence type="ECO:0000259" key="2">
    <source>
        <dbReference type="Pfam" id="PF07811"/>
    </source>
</evidence>
<keyword evidence="1" id="KW-1133">Transmembrane helix</keyword>
<organism evidence="3 4">
    <name type="scientific">Microbacterium galbum</name>
    <dbReference type="NCBI Taxonomy" id="3075994"/>
    <lineage>
        <taxon>Bacteria</taxon>
        <taxon>Bacillati</taxon>
        <taxon>Actinomycetota</taxon>
        <taxon>Actinomycetes</taxon>
        <taxon>Micrococcales</taxon>
        <taxon>Microbacteriaceae</taxon>
        <taxon>Microbacterium</taxon>
    </lineage>
</organism>
<accession>A0ABU3T8F5</accession>
<reference evidence="3 4" key="1">
    <citation type="submission" date="2023-09" db="EMBL/GenBank/DDBJ databases">
        <title>Microbacterium fusihabitans sp. nov., Microbacterium phycihabitans sp. nov., and Microbacterium cervinum sp. nov., isolated from dried seaweeds of beach.</title>
        <authorList>
            <person name="Lee S.D."/>
        </authorList>
    </citation>
    <scope>NUCLEOTIDE SEQUENCE [LARGE SCALE GENOMIC DNA]</scope>
    <source>
        <strain evidence="3 4">KSW4-17</strain>
    </source>
</reference>
<dbReference type="InterPro" id="IPR012495">
    <property type="entry name" value="TadE-like_dom"/>
</dbReference>
<name>A0ABU3T8F5_9MICO</name>
<gene>
    <name evidence="3" type="ORF">RWH45_10540</name>
</gene>
<evidence type="ECO:0000313" key="4">
    <source>
        <dbReference type="Proteomes" id="UP001263371"/>
    </source>
</evidence>
<proteinExistence type="predicted"/>
<keyword evidence="4" id="KW-1185">Reference proteome</keyword>
<dbReference type="RefSeq" id="WP_315994856.1">
    <property type="nucleotide sequence ID" value="NZ_JAWDIS010000002.1"/>
</dbReference>
<evidence type="ECO:0000256" key="1">
    <source>
        <dbReference type="SAM" id="Phobius"/>
    </source>
</evidence>
<sequence>MQREDRGATGIPLSPLGERGAVAAEFAVTLPAVLLVLALGVGVLGTAMTTLRLQQAATEGARLLGRGDDAGASAALAAAGGSMTVVRGDGLVCVSTSATRSIPIALPLPPAEARACALDGGR</sequence>
<evidence type="ECO:0000313" key="3">
    <source>
        <dbReference type="EMBL" id="MDU0367655.1"/>
    </source>
</evidence>